<dbReference type="AlphaFoldDB" id="A0A645CBV8"/>
<protein>
    <submittedName>
        <fullName evidence="1">Uncharacterized protein</fullName>
    </submittedName>
</protein>
<gene>
    <name evidence="1" type="ORF">SDC9_121424</name>
</gene>
<dbReference type="Gene3D" id="3.40.630.30">
    <property type="match status" value="1"/>
</dbReference>
<accession>A0A645CBV8</accession>
<dbReference type="EMBL" id="VSSQ01025965">
    <property type="protein sequence ID" value="MPM74436.1"/>
    <property type="molecule type" value="Genomic_DNA"/>
</dbReference>
<evidence type="ECO:0000313" key="1">
    <source>
        <dbReference type="EMBL" id="MPM74436.1"/>
    </source>
</evidence>
<sequence>MLWGDMALAMQNLLNLIEIRVYSENDKNVWDSFIDSAKNRHFFFKRDYMEYHSDRFQDSSLMIYASGKLAAVLPGNLNGETFYSHQGLTYGGILCGERMTTSLMVAIFEKLVDFLRSLGVRRMVYKDIPYIYYTRPAEEAAYALYLHKARLSRRELSSVIDMNSGLSYTKGKKYNISKARKYGLEIVESSDYEGFIGLLTEVLSDRHGATPVHTAEELKLLAGRFPNNIRLFTCLKDEEILAGVLVFENEFVAHTQYLANSDEGKSIGALDFTLDYLIKNIFNTKKHFSFGISTEDQGYTLNSGLVDSKEGFGARAILHDIYEMEL</sequence>
<reference evidence="1" key="1">
    <citation type="submission" date="2019-08" db="EMBL/GenBank/DDBJ databases">
        <authorList>
            <person name="Kucharzyk K."/>
            <person name="Murdoch R.W."/>
            <person name="Higgins S."/>
            <person name="Loffler F."/>
        </authorList>
    </citation>
    <scope>NUCLEOTIDE SEQUENCE</scope>
</reference>
<proteinExistence type="predicted"/>
<dbReference type="InterPro" id="IPR016181">
    <property type="entry name" value="Acyl_CoA_acyltransferase"/>
</dbReference>
<dbReference type="SUPFAM" id="SSF55729">
    <property type="entry name" value="Acyl-CoA N-acyltransferases (Nat)"/>
    <property type="match status" value="1"/>
</dbReference>
<comment type="caution">
    <text evidence="1">The sequence shown here is derived from an EMBL/GenBank/DDBJ whole genome shotgun (WGS) entry which is preliminary data.</text>
</comment>
<name>A0A645CBV8_9ZZZZ</name>
<organism evidence="1">
    <name type="scientific">bioreactor metagenome</name>
    <dbReference type="NCBI Taxonomy" id="1076179"/>
    <lineage>
        <taxon>unclassified sequences</taxon>
        <taxon>metagenomes</taxon>
        <taxon>ecological metagenomes</taxon>
    </lineage>
</organism>